<dbReference type="Gene3D" id="1.10.1780.10">
    <property type="entry name" value="Clp, N-terminal domain"/>
    <property type="match status" value="2"/>
</dbReference>
<comment type="caution">
    <text evidence="15">The sequence shown here is derived from an EMBL/GenBank/DDBJ whole genome shotgun (WGS) entry which is preliminary data.</text>
</comment>
<keyword evidence="16" id="KW-1185">Reference proteome</keyword>
<evidence type="ECO:0000313" key="15">
    <source>
        <dbReference type="EMBL" id="TWU14283.1"/>
    </source>
</evidence>
<evidence type="ECO:0000259" key="14">
    <source>
        <dbReference type="PROSITE" id="PS51903"/>
    </source>
</evidence>
<gene>
    <name evidence="10 15" type="primary">thiE</name>
    <name evidence="15" type="ORF">CA54_31270</name>
</gene>
<dbReference type="EMBL" id="SJPP01000001">
    <property type="protein sequence ID" value="TWU14283.1"/>
    <property type="molecule type" value="Genomic_DNA"/>
</dbReference>
<reference evidence="15 16" key="1">
    <citation type="submission" date="2019-02" db="EMBL/GenBank/DDBJ databases">
        <title>Deep-cultivation of Planctomycetes and their phenomic and genomic characterization uncovers novel biology.</title>
        <authorList>
            <person name="Wiegand S."/>
            <person name="Jogler M."/>
            <person name="Boedeker C."/>
            <person name="Pinto D."/>
            <person name="Vollmers J."/>
            <person name="Rivas-Marin E."/>
            <person name="Kohn T."/>
            <person name="Peeters S.H."/>
            <person name="Heuer A."/>
            <person name="Rast P."/>
            <person name="Oberbeckmann S."/>
            <person name="Bunk B."/>
            <person name="Jeske O."/>
            <person name="Meyerdierks A."/>
            <person name="Storesund J.E."/>
            <person name="Kallscheuer N."/>
            <person name="Luecker S."/>
            <person name="Lage O.M."/>
            <person name="Pohl T."/>
            <person name="Merkel B.J."/>
            <person name="Hornburger P."/>
            <person name="Mueller R.-W."/>
            <person name="Bruemmer F."/>
            <person name="Labrenz M."/>
            <person name="Spormann A.M."/>
            <person name="Op Den Camp H."/>
            <person name="Overmann J."/>
            <person name="Amann R."/>
            <person name="Jetten M.S.M."/>
            <person name="Mascher T."/>
            <person name="Medema M.H."/>
            <person name="Devos D.P."/>
            <person name="Kaster A.-K."/>
            <person name="Ovreas L."/>
            <person name="Rohde M."/>
            <person name="Galperin M.Y."/>
            <person name="Jogler C."/>
        </authorList>
    </citation>
    <scope>NUCLEOTIDE SEQUENCE [LARGE SCALE GENOMIC DNA]</scope>
    <source>
        <strain evidence="15 16">CA54</strain>
    </source>
</reference>
<dbReference type="NCBIfam" id="TIGR00693">
    <property type="entry name" value="thiE"/>
    <property type="match status" value="1"/>
</dbReference>
<dbReference type="Pfam" id="PF02581">
    <property type="entry name" value="TMP-TENI"/>
    <property type="match status" value="1"/>
</dbReference>
<evidence type="ECO:0000256" key="10">
    <source>
        <dbReference type="HAMAP-Rule" id="MF_00097"/>
    </source>
</evidence>
<comment type="catalytic activity">
    <reaction evidence="7 10 12">
        <text>4-methyl-5-(2-phosphooxyethyl)-thiazole + 4-amino-2-methyl-5-(diphosphooxymethyl)pyrimidine + H(+) = thiamine phosphate + diphosphate</text>
        <dbReference type="Rhea" id="RHEA:22328"/>
        <dbReference type="ChEBI" id="CHEBI:15378"/>
        <dbReference type="ChEBI" id="CHEBI:33019"/>
        <dbReference type="ChEBI" id="CHEBI:37575"/>
        <dbReference type="ChEBI" id="CHEBI:57841"/>
        <dbReference type="ChEBI" id="CHEBI:58296"/>
        <dbReference type="EC" id="2.5.1.3"/>
    </reaction>
</comment>
<feature type="binding site" evidence="10">
    <location>
        <position position="414"/>
    </location>
    <ligand>
        <name>4-amino-2-methyl-5-(diphosphooxymethyl)pyrimidine</name>
        <dbReference type="ChEBI" id="CHEBI:57841"/>
    </ligand>
</feature>
<dbReference type="UniPathway" id="UPA00060">
    <property type="reaction ID" value="UER00141"/>
</dbReference>
<dbReference type="InterPro" id="IPR041397">
    <property type="entry name" value="ThiD2"/>
</dbReference>
<dbReference type="CDD" id="cd00564">
    <property type="entry name" value="TMP_TenI"/>
    <property type="match status" value="1"/>
</dbReference>
<dbReference type="GO" id="GO:0004789">
    <property type="term" value="F:thiamine-phosphate diphosphorylase activity"/>
    <property type="evidence" value="ECO:0007669"/>
    <property type="project" value="UniProtKB-UniRule"/>
</dbReference>
<dbReference type="InterPro" id="IPR004176">
    <property type="entry name" value="Clp_R_N"/>
</dbReference>
<dbReference type="PANTHER" id="PTHR20857:SF15">
    <property type="entry name" value="THIAMINE-PHOSPHATE SYNTHASE"/>
    <property type="match status" value="1"/>
</dbReference>
<evidence type="ECO:0000256" key="5">
    <source>
        <dbReference type="ARBA" id="ARBA00022842"/>
    </source>
</evidence>
<evidence type="ECO:0000256" key="8">
    <source>
        <dbReference type="ARBA" id="ARBA00047851"/>
    </source>
</evidence>
<dbReference type="GO" id="GO:0009228">
    <property type="term" value="P:thiamine biosynthetic process"/>
    <property type="evidence" value="ECO:0007669"/>
    <property type="project" value="UniProtKB-KW"/>
</dbReference>
<evidence type="ECO:0000256" key="13">
    <source>
        <dbReference type="RuleBase" id="RU004253"/>
    </source>
</evidence>
<name>A0A5C6BQ00_9PLAN</name>
<proteinExistence type="inferred from homology"/>
<dbReference type="HAMAP" id="MF_00097">
    <property type="entry name" value="TMP_synthase"/>
    <property type="match status" value="1"/>
</dbReference>
<dbReference type="FunFam" id="3.20.20.70:FF:000096">
    <property type="entry name" value="Thiamine-phosphate synthase"/>
    <property type="match status" value="1"/>
</dbReference>
<keyword evidence="5 10" id="KW-0460">Magnesium</keyword>
<dbReference type="Proteomes" id="UP000320735">
    <property type="component" value="Unassembled WGS sequence"/>
</dbReference>
<dbReference type="GO" id="GO:0009229">
    <property type="term" value="P:thiamine diphosphate biosynthetic process"/>
    <property type="evidence" value="ECO:0007669"/>
    <property type="project" value="UniProtKB-UniRule"/>
</dbReference>
<dbReference type="InterPro" id="IPR036628">
    <property type="entry name" value="Clp_N_dom_sf"/>
</dbReference>
<dbReference type="Gene3D" id="3.20.20.70">
    <property type="entry name" value="Aldolase class I"/>
    <property type="match status" value="1"/>
</dbReference>
<comment type="similarity">
    <text evidence="10 12">Belongs to the thiamine-phosphate synthase family.</text>
</comment>
<keyword evidence="3 10" id="KW-0808">Transferase</keyword>
<sequence length="514" mass="56010">MQQPLTPAAQRVLDRATEIATTGQSSAVAPRHLLRSLLLEESRASEILGGFDVEISTVETVFPDEKSVPPVETTVESALTETVPFDEPSAWAIQEARHLAGIQGRHSEVGTEHLLWGLLVVDSDVSAWLREQGVQREELTQLVDEKTGFSAAPLETDVRIEFSQPNVSQRHNAMRIIDAAANRAREGVRVVEDYVRFISDDAHLSALLKSWRHDFAAAISAIAPHDLAAARDTLSDVGTTISTTAEAQRDSAAEVLQANLKRVQEAVRTLEEYGKILAADLGGQFEQLRYRFYTLEKSILSTLHNQARLAGRNLYLLVSEALCHHGSGPAIREALAGGVSIVQLREKEMPDRQLVEFGRRVRQWTREAGALYIMNDRPDLAVLTDADGVHVGQEELSLKDARRIVGTEKLVGVSTHTIEQARQAVVEGADYIGVGPVFSSTTKQFTDLAGLEFVRQVAAEITLPWYAIGGITADNIAQVAEAGATRVAVSSAVCSKENSQTAASQLMTALSNNR</sequence>
<comment type="pathway">
    <text evidence="2 10 13">Cofactor biosynthesis; thiamine diphosphate biosynthesis; thiamine phosphate from 4-amino-2-methyl-5-diphosphomethylpyrimidine and 4-methyl-5-(2-phosphoethyl)-thiazole: step 1/1.</text>
</comment>
<comment type="cofactor">
    <cofactor evidence="10">
        <name>Mg(2+)</name>
        <dbReference type="ChEBI" id="CHEBI:18420"/>
    </cofactor>
    <text evidence="10">Binds 1 Mg(2+) ion per subunit.</text>
</comment>
<evidence type="ECO:0000256" key="7">
    <source>
        <dbReference type="ARBA" id="ARBA00047334"/>
    </source>
</evidence>
<dbReference type="Pfam" id="PF17792">
    <property type="entry name" value="ThiD2"/>
    <property type="match status" value="1"/>
</dbReference>
<evidence type="ECO:0000256" key="2">
    <source>
        <dbReference type="ARBA" id="ARBA00005165"/>
    </source>
</evidence>
<comment type="catalytic activity">
    <reaction evidence="9 10 12">
        <text>2-[(2R,5Z)-2-carboxy-4-methylthiazol-5(2H)-ylidene]ethyl phosphate + 4-amino-2-methyl-5-(diphosphooxymethyl)pyrimidine + 2 H(+) = thiamine phosphate + CO2 + diphosphate</text>
        <dbReference type="Rhea" id="RHEA:47844"/>
        <dbReference type="ChEBI" id="CHEBI:15378"/>
        <dbReference type="ChEBI" id="CHEBI:16526"/>
        <dbReference type="ChEBI" id="CHEBI:33019"/>
        <dbReference type="ChEBI" id="CHEBI:37575"/>
        <dbReference type="ChEBI" id="CHEBI:57841"/>
        <dbReference type="ChEBI" id="CHEBI:62899"/>
        <dbReference type="EC" id="2.5.1.3"/>
    </reaction>
</comment>
<comment type="catalytic activity">
    <reaction evidence="8 10 12">
        <text>2-(2-carboxy-4-methylthiazol-5-yl)ethyl phosphate + 4-amino-2-methyl-5-(diphosphooxymethyl)pyrimidine + 2 H(+) = thiamine phosphate + CO2 + diphosphate</text>
        <dbReference type="Rhea" id="RHEA:47848"/>
        <dbReference type="ChEBI" id="CHEBI:15378"/>
        <dbReference type="ChEBI" id="CHEBI:16526"/>
        <dbReference type="ChEBI" id="CHEBI:33019"/>
        <dbReference type="ChEBI" id="CHEBI:37575"/>
        <dbReference type="ChEBI" id="CHEBI:57841"/>
        <dbReference type="ChEBI" id="CHEBI:62890"/>
        <dbReference type="EC" id="2.5.1.3"/>
    </reaction>
</comment>
<dbReference type="InterPro" id="IPR036206">
    <property type="entry name" value="ThiamineP_synth_sf"/>
</dbReference>
<dbReference type="SUPFAM" id="SSF81923">
    <property type="entry name" value="Double Clp-N motif"/>
    <property type="match status" value="1"/>
</dbReference>
<dbReference type="AlphaFoldDB" id="A0A5C6BQ00"/>
<feature type="binding site" evidence="10">
    <location>
        <position position="470"/>
    </location>
    <ligand>
        <name>2-[(2R,5Z)-2-carboxy-4-methylthiazol-5(2H)-ylidene]ethyl phosphate</name>
        <dbReference type="ChEBI" id="CHEBI:62899"/>
    </ligand>
</feature>
<feature type="binding site" evidence="10">
    <location>
        <position position="395"/>
    </location>
    <ligand>
        <name>Mg(2+)</name>
        <dbReference type="ChEBI" id="CHEBI:18420"/>
    </ligand>
</feature>
<accession>A0A5C6BQ00</accession>
<dbReference type="GO" id="GO:0005737">
    <property type="term" value="C:cytoplasm"/>
    <property type="evidence" value="ECO:0007669"/>
    <property type="project" value="TreeGrafter"/>
</dbReference>
<keyword evidence="11" id="KW-0677">Repeat</keyword>
<dbReference type="InterPro" id="IPR034291">
    <property type="entry name" value="TMP_synthase"/>
</dbReference>
<feature type="binding site" evidence="10">
    <location>
        <position position="376"/>
    </location>
    <ligand>
        <name>Mg(2+)</name>
        <dbReference type="ChEBI" id="CHEBI:18420"/>
    </ligand>
</feature>
<feature type="binding site" evidence="10">
    <location>
        <begin position="343"/>
        <end position="347"/>
    </location>
    <ligand>
        <name>4-amino-2-methyl-5-(diphosphooxymethyl)pyrimidine</name>
        <dbReference type="ChEBI" id="CHEBI:57841"/>
    </ligand>
</feature>
<dbReference type="GO" id="GO:0000287">
    <property type="term" value="F:magnesium ion binding"/>
    <property type="evidence" value="ECO:0007669"/>
    <property type="project" value="UniProtKB-UniRule"/>
</dbReference>
<evidence type="ECO:0000256" key="12">
    <source>
        <dbReference type="RuleBase" id="RU003826"/>
    </source>
</evidence>
<keyword evidence="6 10" id="KW-0784">Thiamine biosynthesis</keyword>
<feature type="binding site" evidence="10">
    <location>
        <position position="443"/>
    </location>
    <ligand>
        <name>4-amino-2-methyl-5-(diphosphooxymethyl)pyrimidine</name>
        <dbReference type="ChEBI" id="CHEBI:57841"/>
    </ligand>
</feature>
<dbReference type="PANTHER" id="PTHR20857">
    <property type="entry name" value="THIAMINE-PHOSPHATE PYROPHOSPHORYLASE"/>
    <property type="match status" value="1"/>
</dbReference>
<dbReference type="RefSeq" id="WP_146371516.1">
    <property type="nucleotide sequence ID" value="NZ_SJPP01000001.1"/>
</dbReference>
<feature type="domain" description="Clp R" evidence="14">
    <location>
        <begin position="1"/>
        <end position="149"/>
    </location>
</feature>
<organism evidence="15 16">
    <name type="scientific">Symmachiella macrocystis</name>
    <dbReference type="NCBI Taxonomy" id="2527985"/>
    <lineage>
        <taxon>Bacteria</taxon>
        <taxon>Pseudomonadati</taxon>
        <taxon>Planctomycetota</taxon>
        <taxon>Planctomycetia</taxon>
        <taxon>Planctomycetales</taxon>
        <taxon>Planctomycetaceae</taxon>
        <taxon>Symmachiella</taxon>
    </lineage>
</organism>
<dbReference type="PROSITE" id="PS51903">
    <property type="entry name" value="CLP_R"/>
    <property type="match status" value="1"/>
</dbReference>
<feature type="binding site" evidence="10">
    <location>
        <begin position="440"/>
        <end position="442"/>
    </location>
    <ligand>
        <name>2-[(2R,5Z)-2-carboxy-4-methylthiazol-5(2H)-ylidene]ethyl phosphate</name>
        <dbReference type="ChEBI" id="CHEBI:62899"/>
    </ligand>
</feature>
<evidence type="ECO:0000256" key="9">
    <source>
        <dbReference type="ARBA" id="ARBA00047883"/>
    </source>
</evidence>
<comment type="function">
    <text evidence="1 10">Condenses 4-methyl-5-(beta-hydroxyethyl)thiazole monophosphate (THZ-P) and 2-methyl-4-amino-5-hydroxymethyl pyrimidine pyrophosphate (HMP-PP) to form thiamine monophosphate (TMP).</text>
</comment>
<evidence type="ECO:0000256" key="4">
    <source>
        <dbReference type="ARBA" id="ARBA00022723"/>
    </source>
</evidence>
<dbReference type="Pfam" id="PF02861">
    <property type="entry name" value="Clp_N"/>
    <property type="match status" value="1"/>
</dbReference>
<protein>
    <recommendedName>
        <fullName evidence="10">Thiamine-phosphate synthase</fullName>
        <shortName evidence="10">TP synthase</shortName>
        <shortName evidence="10">TPS</shortName>
        <ecNumber evidence="10">2.5.1.3</ecNumber>
    </recommendedName>
    <alternativeName>
        <fullName evidence="10">Thiamine-phosphate pyrophosphorylase</fullName>
        <shortName evidence="10">TMP pyrophosphorylase</shortName>
        <shortName evidence="10">TMP-PPase</shortName>
    </alternativeName>
</protein>
<feature type="binding site" evidence="10">
    <location>
        <position position="375"/>
    </location>
    <ligand>
        <name>4-amino-2-methyl-5-(diphosphooxymethyl)pyrimidine</name>
        <dbReference type="ChEBI" id="CHEBI:57841"/>
    </ligand>
</feature>
<dbReference type="InterPro" id="IPR013785">
    <property type="entry name" value="Aldolase_TIM"/>
</dbReference>
<evidence type="ECO:0000256" key="1">
    <source>
        <dbReference type="ARBA" id="ARBA00003814"/>
    </source>
</evidence>
<comment type="caution">
    <text evidence="10">Lacks conserved residue(s) required for the propagation of feature annotation.</text>
</comment>
<dbReference type="OrthoDB" id="9812206at2"/>
<evidence type="ECO:0000256" key="6">
    <source>
        <dbReference type="ARBA" id="ARBA00022977"/>
    </source>
</evidence>
<evidence type="ECO:0000313" key="16">
    <source>
        <dbReference type="Proteomes" id="UP000320735"/>
    </source>
</evidence>
<dbReference type="NCBIfam" id="NF002727">
    <property type="entry name" value="PRK02615.1"/>
    <property type="match status" value="1"/>
</dbReference>
<evidence type="ECO:0000256" key="3">
    <source>
        <dbReference type="ARBA" id="ARBA00022679"/>
    </source>
</evidence>
<dbReference type="SUPFAM" id="SSF51391">
    <property type="entry name" value="Thiamin phosphate synthase"/>
    <property type="match status" value="1"/>
</dbReference>
<dbReference type="InterPro" id="IPR022998">
    <property type="entry name" value="ThiamineP_synth_TenI"/>
</dbReference>
<evidence type="ECO:0000256" key="11">
    <source>
        <dbReference type="PROSITE-ProRule" id="PRU01251"/>
    </source>
</evidence>
<keyword evidence="4 10" id="KW-0479">Metal-binding</keyword>
<dbReference type="EC" id="2.5.1.3" evidence="10"/>